<sequence>MSMDAASLSAAVKEMQEASAAGKSDDVVRLLNKFKTDVVATEDLLRQSRAGIAIGKLRSHATPAVSALARDVVRLWKEQVDENKRKRKRDDEGGSEAKKAKADSPAKSPAVKSPPSKPASKGKDEKREGADGEREKSKTPETLVTIDYGRTTPRTAKSDGVDKSLRSDGSEAAGEDVRDKCVVMIYDALACDSNASTKTVSQCAIAIERECCKLMNYDTGKAYRAKIRTLFLNLKDKGNPALRNEIVLGQLTADRVVRLTKEEMASESMKAMNERIQEQNLFNSKGVGEVQAETDAFKCGRCGQRKCVYYQMQTRSADEPMTTFVTCTVCGLRWKFS</sequence>
<dbReference type="GO" id="GO:0005634">
    <property type="term" value="C:nucleus"/>
    <property type="evidence" value="ECO:0007669"/>
    <property type="project" value="UniProtKB-SubCell"/>
</dbReference>
<dbReference type="PANTHER" id="PTHR11477">
    <property type="entry name" value="TRANSCRIPTION FACTOR S-II ZINC FINGER DOMAIN-CONTAINING PROTEIN"/>
    <property type="match status" value="1"/>
</dbReference>
<keyword evidence="8" id="KW-0804">Transcription</keyword>
<dbReference type="PROSITE" id="PS51321">
    <property type="entry name" value="TFIIS_CENTRAL"/>
    <property type="match status" value="1"/>
</dbReference>
<dbReference type="Gene3D" id="1.20.930.10">
    <property type="entry name" value="Conserved domain common to transcription factors TFIIS, elongin A, CRSP70"/>
    <property type="match status" value="1"/>
</dbReference>
<dbReference type="InterPro" id="IPR006289">
    <property type="entry name" value="TFSII"/>
</dbReference>
<evidence type="ECO:0000256" key="5">
    <source>
        <dbReference type="ARBA" id="ARBA00023242"/>
    </source>
</evidence>
<keyword evidence="5 7" id="KW-0539">Nucleus</keyword>
<evidence type="ECO:0000256" key="4">
    <source>
        <dbReference type="ARBA" id="ARBA00022833"/>
    </source>
</evidence>
<reference evidence="13" key="1">
    <citation type="journal article" date="2023" name="BMC Genomics">
        <title>Chromosome-level genome assemblies of Cutaneotrichosporon spp. (Trichosporonales, Basidiomycota) reveal imbalanced evolution between nucleotide sequences and chromosome synteny.</title>
        <authorList>
            <person name="Kobayashi Y."/>
            <person name="Kayamori A."/>
            <person name="Aoki K."/>
            <person name="Shiwa Y."/>
            <person name="Matsutani M."/>
            <person name="Fujita N."/>
            <person name="Sugita T."/>
            <person name="Iwasaki W."/>
            <person name="Tanaka N."/>
            <person name="Takashima M."/>
        </authorList>
    </citation>
    <scope>NUCLEOTIDE SEQUENCE</scope>
    <source>
        <strain evidence="13">HIS016</strain>
    </source>
</reference>
<gene>
    <name evidence="13" type="primary">tfs1</name>
    <name evidence="13" type="ORF">CspeluHIS016_0303290</name>
</gene>
<dbReference type="GO" id="GO:0031440">
    <property type="term" value="P:regulation of mRNA 3'-end processing"/>
    <property type="evidence" value="ECO:0007669"/>
    <property type="project" value="TreeGrafter"/>
</dbReference>
<keyword evidence="3 6" id="KW-0863">Zinc-finger</keyword>
<dbReference type="Pfam" id="PF01096">
    <property type="entry name" value="Zn_ribbon_TFIIS"/>
    <property type="match status" value="1"/>
</dbReference>
<name>A0AAD3TTF2_9TREE</name>
<dbReference type="PANTHER" id="PTHR11477:SF0">
    <property type="entry name" value="IP08861P-RELATED"/>
    <property type="match status" value="1"/>
</dbReference>
<dbReference type="PROSITE" id="PS00466">
    <property type="entry name" value="ZF_TFIIS_1"/>
    <property type="match status" value="1"/>
</dbReference>
<accession>A0AAD3TTF2</accession>
<evidence type="ECO:0000259" key="11">
    <source>
        <dbReference type="PROSITE" id="PS51319"/>
    </source>
</evidence>
<dbReference type="GO" id="GO:0006362">
    <property type="term" value="P:transcription elongation by RNA polymerase I"/>
    <property type="evidence" value="ECO:0007669"/>
    <property type="project" value="TreeGrafter"/>
</dbReference>
<proteinExistence type="inferred from homology"/>
<evidence type="ECO:0000313" key="14">
    <source>
        <dbReference type="Proteomes" id="UP001222932"/>
    </source>
</evidence>
<dbReference type="CDD" id="cd13749">
    <property type="entry name" value="Zn-ribbon_TFIIS"/>
    <property type="match status" value="1"/>
</dbReference>
<dbReference type="InterPro" id="IPR003618">
    <property type="entry name" value="TFIIS_cen_dom"/>
</dbReference>
<feature type="compositionally biased region" description="Basic and acidic residues" evidence="9">
    <location>
        <begin position="156"/>
        <end position="173"/>
    </location>
</feature>
<feature type="compositionally biased region" description="Low complexity" evidence="9">
    <location>
        <begin position="105"/>
        <end position="114"/>
    </location>
</feature>
<comment type="similarity">
    <text evidence="8">Belongs to the TFS-II family.</text>
</comment>
<evidence type="ECO:0000256" key="9">
    <source>
        <dbReference type="SAM" id="MobiDB-lite"/>
    </source>
</evidence>
<organism evidence="13 14">
    <name type="scientific">Cutaneotrichosporon spelunceum</name>
    <dbReference type="NCBI Taxonomy" id="1672016"/>
    <lineage>
        <taxon>Eukaryota</taxon>
        <taxon>Fungi</taxon>
        <taxon>Dikarya</taxon>
        <taxon>Basidiomycota</taxon>
        <taxon>Agaricomycotina</taxon>
        <taxon>Tremellomycetes</taxon>
        <taxon>Trichosporonales</taxon>
        <taxon>Trichosporonaceae</taxon>
        <taxon>Cutaneotrichosporon</taxon>
    </lineage>
</organism>
<dbReference type="SMART" id="SM00509">
    <property type="entry name" value="TFS2N"/>
    <property type="match status" value="1"/>
</dbReference>
<dbReference type="Gene3D" id="2.20.25.10">
    <property type="match status" value="1"/>
</dbReference>
<comment type="subcellular location">
    <subcellularLocation>
        <location evidence="1 7 8">Nucleus</location>
    </subcellularLocation>
</comment>
<dbReference type="InterPro" id="IPR036575">
    <property type="entry name" value="TFIIS_cen_dom_sf"/>
</dbReference>
<keyword evidence="4 8" id="KW-0862">Zinc</keyword>
<reference evidence="13" key="2">
    <citation type="submission" date="2023-06" db="EMBL/GenBank/DDBJ databases">
        <authorList>
            <person name="Kobayashi Y."/>
            <person name="Kayamori A."/>
            <person name="Aoki K."/>
            <person name="Shiwa Y."/>
            <person name="Fujita N."/>
            <person name="Sugita T."/>
            <person name="Iwasaki W."/>
            <person name="Tanaka N."/>
            <person name="Takashima M."/>
        </authorList>
    </citation>
    <scope>NUCLEOTIDE SEQUENCE</scope>
    <source>
        <strain evidence="13">HIS016</strain>
    </source>
</reference>
<evidence type="ECO:0000256" key="1">
    <source>
        <dbReference type="ARBA" id="ARBA00004123"/>
    </source>
</evidence>
<evidence type="ECO:0000256" key="8">
    <source>
        <dbReference type="RuleBase" id="RU368078"/>
    </source>
</evidence>
<evidence type="ECO:0000256" key="2">
    <source>
        <dbReference type="ARBA" id="ARBA00022723"/>
    </source>
</evidence>
<evidence type="ECO:0000313" key="13">
    <source>
        <dbReference type="EMBL" id="GMK56489.1"/>
    </source>
</evidence>
<dbReference type="AlphaFoldDB" id="A0AAD3TTF2"/>
<dbReference type="SUPFAM" id="SSF47676">
    <property type="entry name" value="Conserved domain common to transcription factors TFIIS, elongin A, CRSP70"/>
    <property type="match status" value="1"/>
</dbReference>
<evidence type="ECO:0000256" key="3">
    <source>
        <dbReference type="ARBA" id="ARBA00022771"/>
    </source>
</evidence>
<dbReference type="InterPro" id="IPR035100">
    <property type="entry name" value="TF_IIS-typ"/>
</dbReference>
<dbReference type="PIRSF" id="PIRSF006704">
    <property type="entry name" value="TF_IIS"/>
    <property type="match status" value="1"/>
</dbReference>
<dbReference type="NCBIfam" id="TIGR01385">
    <property type="entry name" value="TFSII"/>
    <property type="match status" value="1"/>
</dbReference>
<evidence type="ECO:0000259" key="12">
    <source>
        <dbReference type="PROSITE" id="PS51321"/>
    </source>
</evidence>
<keyword evidence="8" id="KW-0238">DNA-binding</keyword>
<feature type="region of interest" description="Disordered" evidence="9">
    <location>
        <begin position="1"/>
        <end position="25"/>
    </location>
</feature>
<evidence type="ECO:0000259" key="10">
    <source>
        <dbReference type="PROSITE" id="PS51133"/>
    </source>
</evidence>
<dbReference type="PROSITE" id="PS51133">
    <property type="entry name" value="ZF_TFIIS_2"/>
    <property type="match status" value="1"/>
</dbReference>
<dbReference type="FunFam" id="1.10.472.30:FF:000003">
    <property type="entry name" value="Transcription elongation factor S-II"/>
    <property type="match status" value="1"/>
</dbReference>
<dbReference type="SMART" id="SM00510">
    <property type="entry name" value="TFS2M"/>
    <property type="match status" value="1"/>
</dbReference>
<dbReference type="Proteomes" id="UP001222932">
    <property type="component" value="Unassembled WGS sequence"/>
</dbReference>
<keyword evidence="14" id="KW-1185">Reference proteome</keyword>
<dbReference type="GO" id="GO:0000977">
    <property type="term" value="F:RNA polymerase II transcription regulatory region sequence-specific DNA binding"/>
    <property type="evidence" value="ECO:0007669"/>
    <property type="project" value="TreeGrafter"/>
</dbReference>
<dbReference type="InterPro" id="IPR001222">
    <property type="entry name" value="Znf_TFIIS"/>
</dbReference>
<comment type="caution">
    <text evidence="13">The sequence shown here is derived from an EMBL/GenBank/DDBJ whole genome shotgun (WGS) entry which is preliminary data.</text>
</comment>
<keyword evidence="2 8" id="KW-0479">Metal-binding</keyword>
<feature type="domain" description="TFIIS N-terminal" evidence="11">
    <location>
        <begin position="6"/>
        <end position="83"/>
    </location>
</feature>
<dbReference type="InterPro" id="IPR035441">
    <property type="entry name" value="TFIIS/LEDGF_dom_sf"/>
</dbReference>
<feature type="compositionally biased region" description="Basic and acidic residues" evidence="9">
    <location>
        <begin position="121"/>
        <end position="139"/>
    </location>
</feature>
<dbReference type="SUPFAM" id="SSF46942">
    <property type="entry name" value="Elongation factor TFIIS domain 2"/>
    <property type="match status" value="1"/>
</dbReference>
<dbReference type="GO" id="GO:0008270">
    <property type="term" value="F:zinc ion binding"/>
    <property type="evidence" value="ECO:0007669"/>
    <property type="project" value="UniProtKB-UniRule"/>
</dbReference>
<dbReference type="SMART" id="SM00440">
    <property type="entry name" value="ZnF_C2C2"/>
    <property type="match status" value="1"/>
</dbReference>
<feature type="domain" description="TFIIS central" evidence="12">
    <location>
        <begin position="177"/>
        <end position="292"/>
    </location>
</feature>
<keyword evidence="8" id="KW-0805">Transcription regulation</keyword>
<dbReference type="Gene3D" id="1.10.472.30">
    <property type="entry name" value="Transcription elongation factor S-II, central domain"/>
    <property type="match status" value="1"/>
</dbReference>
<feature type="compositionally biased region" description="Basic and acidic residues" evidence="9">
    <location>
        <begin position="81"/>
        <end position="104"/>
    </location>
</feature>
<feature type="domain" description="TFIIS-type" evidence="10">
    <location>
        <begin position="295"/>
        <end position="335"/>
    </location>
</feature>
<dbReference type="GO" id="GO:0006368">
    <property type="term" value="P:transcription elongation by RNA polymerase II"/>
    <property type="evidence" value="ECO:0007669"/>
    <property type="project" value="InterPro"/>
</dbReference>
<dbReference type="SUPFAM" id="SSF57783">
    <property type="entry name" value="Zinc beta-ribbon"/>
    <property type="match status" value="1"/>
</dbReference>
<dbReference type="Pfam" id="PF08711">
    <property type="entry name" value="Med26"/>
    <property type="match status" value="1"/>
</dbReference>
<protein>
    <recommendedName>
        <fullName evidence="8">Transcription elongation factor</fullName>
    </recommendedName>
</protein>
<dbReference type="InterPro" id="IPR017923">
    <property type="entry name" value="TFIIS_N"/>
</dbReference>
<dbReference type="EMBL" id="BTCM01000003">
    <property type="protein sequence ID" value="GMK56489.1"/>
    <property type="molecule type" value="Genomic_DNA"/>
</dbReference>
<feature type="region of interest" description="Disordered" evidence="9">
    <location>
        <begin position="81"/>
        <end position="173"/>
    </location>
</feature>
<dbReference type="InterPro" id="IPR003617">
    <property type="entry name" value="TFIIS/CRSP70_N_sub"/>
</dbReference>
<dbReference type="Pfam" id="PF07500">
    <property type="entry name" value="TFIIS_M"/>
    <property type="match status" value="1"/>
</dbReference>
<evidence type="ECO:0000256" key="6">
    <source>
        <dbReference type="PROSITE-ProRule" id="PRU00472"/>
    </source>
</evidence>
<evidence type="ECO:0000256" key="7">
    <source>
        <dbReference type="PROSITE-ProRule" id="PRU00649"/>
    </source>
</evidence>
<comment type="function">
    <text evidence="8">Necessary for efficient RNA polymerase II transcription elongation past template-encoded arresting sites.</text>
</comment>
<dbReference type="GO" id="GO:0001139">
    <property type="term" value="F:RNA polymerase II complex recruiting activity"/>
    <property type="evidence" value="ECO:0007669"/>
    <property type="project" value="TreeGrafter"/>
</dbReference>
<dbReference type="PROSITE" id="PS51319">
    <property type="entry name" value="TFIIS_N"/>
    <property type="match status" value="1"/>
</dbReference>
<dbReference type="GO" id="GO:0031564">
    <property type="term" value="P:transcription antitermination"/>
    <property type="evidence" value="ECO:0007669"/>
    <property type="project" value="TreeGrafter"/>
</dbReference>
<dbReference type="FunFam" id="2.20.25.10:FF:000001">
    <property type="entry name" value="Probable Transcription elongation factor S-II"/>
    <property type="match status" value="1"/>
</dbReference>